<comment type="caution">
    <text evidence="1">The sequence shown here is derived from an EMBL/GenBank/DDBJ whole genome shotgun (WGS) entry which is preliminary data.</text>
</comment>
<dbReference type="AlphaFoldDB" id="A0A4S2BCK2"/>
<name>A0A4S2BCK2_STUST</name>
<protein>
    <submittedName>
        <fullName evidence="1">Phosphotransferase</fullName>
    </submittedName>
</protein>
<dbReference type="RefSeq" id="WP_014595857.1">
    <property type="nucleotide sequence ID" value="NZ_JANAJI010000002.1"/>
</dbReference>
<evidence type="ECO:0000313" key="1">
    <source>
        <dbReference type="EMBL" id="MDH0148456.1"/>
    </source>
</evidence>
<dbReference type="EMBL" id="JAODZE010000028">
    <property type="protein sequence ID" value="MDH0148456.1"/>
    <property type="molecule type" value="Genomic_DNA"/>
</dbReference>
<accession>A0A4S2BCK2</accession>
<dbReference type="PIRSF" id="PIRSF026326">
    <property type="entry name" value="InaA"/>
    <property type="match status" value="1"/>
</dbReference>
<dbReference type="InterPro" id="IPR027023">
    <property type="entry name" value="Put_LipoPS_kinase_InaA"/>
</dbReference>
<dbReference type="Proteomes" id="UP001158076">
    <property type="component" value="Unassembled WGS sequence"/>
</dbReference>
<dbReference type="InterPro" id="IPR011009">
    <property type="entry name" value="Kinase-like_dom_sf"/>
</dbReference>
<organism evidence="1 2">
    <name type="scientific">Stutzerimonas stutzeri</name>
    <name type="common">Pseudomonas stutzeri</name>
    <dbReference type="NCBI Taxonomy" id="316"/>
    <lineage>
        <taxon>Bacteria</taxon>
        <taxon>Pseudomonadati</taxon>
        <taxon>Pseudomonadota</taxon>
        <taxon>Gammaproteobacteria</taxon>
        <taxon>Pseudomonadales</taxon>
        <taxon>Pseudomonadaceae</taxon>
        <taxon>Stutzerimonas</taxon>
    </lineage>
</organism>
<sequence>MSRAFVLPAREARTSTFQRWWDMRGEWVEEPNRRRAGESGVQRIRPRDLQQSLLYCKRQIGHLYRSPLHPFGRPTVLRECHALQALRDLGVRVPELIYCGTRQQAGQWQALLVTAELQGFVSLEDWYDEGMPGYYGSVVQARMLDAVGRTLGRLHHARWQHGCCYPKHIFLRVHGQDDGAQVEVALLDLEKSRRRLRRHAAARHDLRQLRRHCTAMSEPDWQRLLTAHAGYREVRCDVA</sequence>
<reference evidence="1" key="1">
    <citation type="submission" date="2022-09" db="EMBL/GenBank/DDBJ databases">
        <title>Intensive care unit water sources are persistently colonized with multi-drug resistant bacteria and are the site of extensive horizontal gene transfer of antibiotic resistance genes.</title>
        <authorList>
            <person name="Diorio-Toth L."/>
        </authorList>
    </citation>
    <scope>NUCLEOTIDE SEQUENCE</scope>
    <source>
        <strain evidence="1">GD04147</strain>
    </source>
</reference>
<dbReference type="SUPFAM" id="SSF56112">
    <property type="entry name" value="Protein kinase-like (PK-like)"/>
    <property type="match status" value="1"/>
</dbReference>
<dbReference type="Pfam" id="PF06293">
    <property type="entry name" value="Kdo"/>
    <property type="match status" value="1"/>
</dbReference>
<proteinExistence type="predicted"/>
<evidence type="ECO:0000313" key="2">
    <source>
        <dbReference type="Proteomes" id="UP001158076"/>
    </source>
</evidence>
<gene>
    <name evidence="1" type="ORF">N7335_18875</name>
</gene>